<dbReference type="EMBL" id="KZ301979">
    <property type="protein sequence ID" value="PFH52493.1"/>
    <property type="molecule type" value="Genomic_DNA"/>
</dbReference>
<keyword evidence="4" id="KW-1185">Reference proteome</keyword>
<name>A0A2A9NXJ0_9AGAR</name>
<evidence type="ECO:0000256" key="2">
    <source>
        <dbReference type="SAM" id="Phobius"/>
    </source>
</evidence>
<gene>
    <name evidence="3" type="ORF">AMATHDRAFT_2210</name>
</gene>
<keyword evidence="2" id="KW-1133">Transmembrane helix</keyword>
<proteinExistence type="predicted"/>
<reference evidence="3 4" key="1">
    <citation type="submission" date="2014-02" db="EMBL/GenBank/DDBJ databases">
        <title>Transposable element dynamics among asymbiotic and ectomycorrhizal Amanita fungi.</title>
        <authorList>
            <consortium name="DOE Joint Genome Institute"/>
            <person name="Hess J."/>
            <person name="Skrede I."/>
            <person name="Wolfe B."/>
            <person name="LaButti K."/>
            <person name="Ohm R.A."/>
            <person name="Grigoriev I.V."/>
            <person name="Pringle A."/>
        </authorList>
    </citation>
    <scope>NUCLEOTIDE SEQUENCE [LARGE SCALE GENOMIC DNA]</scope>
    <source>
        <strain evidence="3 4">SKay4041</strain>
    </source>
</reference>
<organism evidence="3 4">
    <name type="scientific">Amanita thiersii Skay4041</name>
    <dbReference type="NCBI Taxonomy" id="703135"/>
    <lineage>
        <taxon>Eukaryota</taxon>
        <taxon>Fungi</taxon>
        <taxon>Dikarya</taxon>
        <taxon>Basidiomycota</taxon>
        <taxon>Agaricomycotina</taxon>
        <taxon>Agaricomycetes</taxon>
        <taxon>Agaricomycetidae</taxon>
        <taxon>Agaricales</taxon>
        <taxon>Pluteineae</taxon>
        <taxon>Amanitaceae</taxon>
        <taxon>Amanita</taxon>
    </lineage>
</organism>
<evidence type="ECO:0000313" key="3">
    <source>
        <dbReference type="EMBL" id="PFH52493.1"/>
    </source>
</evidence>
<protein>
    <submittedName>
        <fullName evidence="3">Uncharacterized protein</fullName>
    </submittedName>
</protein>
<dbReference type="AlphaFoldDB" id="A0A2A9NXJ0"/>
<evidence type="ECO:0000313" key="4">
    <source>
        <dbReference type="Proteomes" id="UP000242287"/>
    </source>
</evidence>
<sequence length="406" mass="44252">MSAFESVVYLILIGYLLPLLFLFNTLYIFASAACTGDEITFVIENMIVIDDDIDLPSVTGSFKHQTNSRIALKDVDYTEDTNEDASSIIDNYCSSDVSSVQDDSILPATPTVSHQRLQVPTIIITDEFDEQILIDYGRPVFDIVPDDLFTVKAGLLPSVGDLYSFSSLIDTDSISMASLSSLSSLVSIDLTEQCTPSRNSSSTCYSSDAPSLGLSTPVNADEELDLTEEEESILEGLCLKPPVSVSAAIHSGSHKEFISPNVAAIPAFSRHNIGPNVVFPVRKNAAASVKPVQFDGPAKVVVGPVLQQISATWVPLSRQQGRSSVVHDQLSRRLSSISERSFVSRGKQTIVMAPQCDPYDSWPWIGAGYDAEKGCPTEQVWEAEEEEEGEESFGTVFKAALDYFKF</sequence>
<accession>A0A2A9NXJ0</accession>
<feature type="region of interest" description="Disordered" evidence="1">
    <location>
        <begin position="195"/>
        <end position="217"/>
    </location>
</feature>
<evidence type="ECO:0000256" key="1">
    <source>
        <dbReference type="SAM" id="MobiDB-lite"/>
    </source>
</evidence>
<dbReference type="Proteomes" id="UP000242287">
    <property type="component" value="Unassembled WGS sequence"/>
</dbReference>
<feature type="transmembrane region" description="Helical" evidence="2">
    <location>
        <begin position="7"/>
        <end position="30"/>
    </location>
</feature>
<keyword evidence="2" id="KW-0472">Membrane</keyword>
<keyword evidence="2" id="KW-0812">Transmembrane</keyword>